<dbReference type="Gene3D" id="3.30.450.20">
    <property type="entry name" value="PAS domain"/>
    <property type="match status" value="2"/>
</dbReference>
<evidence type="ECO:0000256" key="3">
    <source>
        <dbReference type="ARBA" id="ARBA00023125"/>
    </source>
</evidence>
<sequence>MIARDFSHQDLSYHRGLLVPDEEREFLTLDELTPHLLTELGVPVASPSTHPQRPQHHSRGLPIGTDEAVSHPVISTGGLLQNYHHHNVFYELGPTHSPSNTNTAANEHLITGGADDSLLADPSFAGTMSAVSNMSALSTTGSGSHHMHLVSEHSNSHHGQRKRKFSFNDTSDIEDDTCDDSKFVRTADESKKQNHSEIEKRRRDKMNTYITELSAMIPMCHAMSRKLDKLTVLRMAVQHLKTIRGAVHSYTEGHYKPAFLSDQELKMLILQAAEGFLFVVGCDRGRILYVSESVSHILNYSQGDLLGQSWFDILHPKDVAKVKEQLSSSDLSPRERLIDAKTMLPVKTDVPQGVTRLCPGARRSFFCRMKCKASVQIKEETEQTSSVASASTVCHRRKKQVNSDKKYSVIQCTGYLKSWAPAKIGLEENETDGEGDSCNLSCLVAVGRVQPNLYQSCSMASHGVLHGNGVGSNCNGNGTSSAAIPGSGGGGGNSGATSAVVGNGNGVGKQSLSLRSNIPNLRNVQFISRHAMDGKFLFVDQRATLVLGFLPQELLGTSMYEYYHHEDIPALAESHKAALQGTQCVTTSVYRLRTKEAGFVRLQSEWKSFRNPWTKDIEYLIAKNNVILSEFGDGAARNGGYGSTRLTGASVGELGEGASEGGPAGAAGQTGVGYEFFNHSNGREIQRMINSHVEASKIGRQIAEQVLDHQRRVGDSSSESSPNPNDQTMQPAFSSALSEAAHSNDAATSGEHSMETSSGVSSSSVPNVPTTAPRTPSAPNAPVVQRINGTMPSYGHVQANAITSEHDVAQVQASSTDGNDEAAMAVIMSLLEADAGLGGPVDFSGLPWPLP</sequence>
<dbReference type="InterPro" id="IPR050933">
    <property type="entry name" value="Circadian_TF"/>
</dbReference>
<dbReference type="Pfam" id="PF14598">
    <property type="entry name" value="PAS_11"/>
    <property type="match status" value="1"/>
</dbReference>
<dbReference type="Pfam" id="PF08447">
    <property type="entry name" value="PAS_3"/>
    <property type="match status" value="1"/>
</dbReference>
<dbReference type="EnsemblMetazoa" id="AATE014920-RA">
    <property type="protein sequence ID" value="AATE014920-PA.1"/>
    <property type="gene ID" value="AATE014920"/>
</dbReference>
<evidence type="ECO:0000313" key="7">
    <source>
        <dbReference type="EnsemblMetazoa" id="AATE014920-PA.1"/>
    </source>
</evidence>
<dbReference type="PROSITE" id="PS50112">
    <property type="entry name" value="PAS"/>
    <property type="match status" value="2"/>
</dbReference>
<evidence type="ECO:0008006" key="8">
    <source>
        <dbReference type="Google" id="ProtNLM"/>
    </source>
</evidence>
<dbReference type="VEuPathDB" id="VectorBase:AATE014920"/>
<dbReference type="SUPFAM" id="SSF55785">
    <property type="entry name" value="PYP-like sensor domain (PAS domain)"/>
    <property type="match status" value="2"/>
</dbReference>
<dbReference type="SMART" id="SM00091">
    <property type="entry name" value="PAS"/>
    <property type="match status" value="2"/>
</dbReference>
<evidence type="ECO:0000256" key="4">
    <source>
        <dbReference type="ARBA" id="ARBA00023163"/>
    </source>
</evidence>
<dbReference type="STRING" id="41427.A0A182JBE2"/>
<dbReference type="SMART" id="SM00353">
    <property type="entry name" value="HLH"/>
    <property type="match status" value="1"/>
</dbReference>
<dbReference type="InterPro" id="IPR011598">
    <property type="entry name" value="bHLH_dom"/>
</dbReference>
<feature type="region of interest" description="Disordered" evidence="6">
    <location>
        <begin position="136"/>
        <end position="171"/>
    </location>
</feature>
<dbReference type="Gene3D" id="4.10.280.10">
    <property type="entry name" value="Helix-loop-helix DNA-binding domain"/>
    <property type="match status" value="1"/>
</dbReference>
<evidence type="ECO:0000256" key="5">
    <source>
        <dbReference type="ARBA" id="ARBA00023242"/>
    </source>
</evidence>
<dbReference type="InterPro" id="IPR013655">
    <property type="entry name" value="PAS_fold_3"/>
</dbReference>
<dbReference type="InterPro" id="IPR035965">
    <property type="entry name" value="PAS-like_dom_sf"/>
</dbReference>
<accession>A0A182JBE2</accession>
<evidence type="ECO:0000256" key="2">
    <source>
        <dbReference type="ARBA" id="ARBA00023015"/>
    </source>
</evidence>
<dbReference type="GO" id="GO:0005737">
    <property type="term" value="C:cytoplasm"/>
    <property type="evidence" value="ECO:0007669"/>
    <property type="project" value="InterPro"/>
</dbReference>
<dbReference type="PROSITE" id="PS50888">
    <property type="entry name" value="BHLH"/>
    <property type="match status" value="1"/>
</dbReference>
<feature type="compositionally biased region" description="Low complexity" evidence="6">
    <location>
        <begin position="756"/>
        <end position="773"/>
    </location>
</feature>
<feature type="compositionally biased region" description="Polar residues" evidence="6">
    <location>
        <begin position="722"/>
        <end position="737"/>
    </location>
</feature>
<evidence type="ECO:0000256" key="6">
    <source>
        <dbReference type="SAM" id="MobiDB-lite"/>
    </source>
</evidence>
<dbReference type="AlphaFoldDB" id="A0A182JBE2"/>
<dbReference type="PRINTS" id="PR00785">
    <property type="entry name" value="NCTRNSLOCATR"/>
</dbReference>
<dbReference type="GO" id="GO:0005634">
    <property type="term" value="C:nucleus"/>
    <property type="evidence" value="ECO:0007669"/>
    <property type="project" value="InterPro"/>
</dbReference>
<dbReference type="CDD" id="cd00130">
    <property type="entry name" value="PAS"/>
    <property type="match status" value="2"/>
</dbReference>
<keyword evidence="1" id="KW-0677">Repeat</keyword>
<keyword evidence="5" id="KW-0539">Nucleus</keyword>
<dbReference type="InterPro" id="IPR000014">
    <property type="entry name" value="PAS"/>
</dbReference>
<feature type="compositionally biased region" description="Basic residues" evidence="6">
    <location>
        <begin position="156"/>
        <end position="165"/>
    </location>
</feature>
<dbReference type="InterPro" id="IPR036638">
    <property type="entry name" value="HLH_DNA-bd_sf"/>
</dbReference>
<dbReference type="GO" id="GO:0046983">
    <property type="term" value="F:protein dimerization activity"/>
    <property type="evidence" value="ECO:0007669"/>
    <property type="project" value="InterPro"/>
</dbReference>
<organism evidence="7">
    <name type="scientific">Anopheles atroparvus</name>
    <name type="common">European mosquito</name>
    <dbReference type="NCBI Taxonomy" id="41427"/>
    <lineage>
        <taxon>Eukaryota</taxon>
        <taxon>Metazoa</taxon>
        <taxon>Ecdysozoa</taxon>
        <taxon>Arthropoda</taxon>
        <taxon>Hexapoda</taxon>
        <taxon>Insecta</taxon>
        <taxon>Pterygota</taxon>
        <taxon>Neoptera</taxon>
        <taxon>Endopterygota</taxon>
        <taxon>Diptera</taxon>
        <taxon>Nematocera</taxon>
        <taxon>Culicoidea</taxon>
        <taxon>Culicidae</taxon>
        <taxon>Anophelinae</taxon>
        <taxon>Anopheles</taxon>
    </lineage>
</organism>
<reference evidence="7" key="1">
    <citation type="submission" date="2022-08" db="UniProtKB">
        <authorList>
            <consortium name="EnsemblMetazoa"/>
        </authorList>
    </citation>
    <scope>IDENTIFICATION</scope>
    <source>
        <strain evidence="7">EBRO</strain>
    </source>
</reference>
<dbReference type="CDD" id="cd19726">
    <property type="entry name" value="bHLH-PAS_cycle_like"/>
    <property type="match status" value="1"/>
</dbReference>
<protein>
    <recommendedName>
        <fullName evidence="8">Cycle</fullName>
    </recommendedName>
</protein>
<dbReference type="Pfam" id="PF00010">
    <property type="entry name" value="HLH"/>
    <property type="match status" value="1"/>
</dbReference>
<keyword evidence="2" id="KW-0805">Transcription regulation</keyword>
<dbReference type="GO" id="GO:0045944">
    <property type="term" value="P:positive regulation of transcription by RNA polymerase II"/>
    <property type="evidence" value="ECO:0007669"/>
    <property type="project" value="UniProtKB-ARBA"/>
</dbReference>
<proteinExistence type="predicted"/>
<dbReference type="SUPFAM" id="SSF47459">
    <property type="entry name" value="HLH, helix-loop-helix DNA-binding domain"/>
    <property type="match status" value="1"/>
</dbReference>
<dbReference type="GO" id="GO:0003677">
    <property type="term" value="F:DNA binding"/>
    <property type="evidence" value="ECO:0007669"/>
    <property type="project" value="UniProtKB-KW"/>
</dbReference>
<dbReference type="PANTHER" id="PTHR23042">
    <property type="entry name" value="CIRCADIAN PROTEIN CLOCK/ARNT/BMAL/PAS"/>
    <property type="match status" value="1"/>
</dbReference>
<dbReference type="GO" id="GO:0003700">
    <property type="term" value="F:DNA-binding transcription factor activity"/>
    <property type="evidence" value="ECO:0007669"/>
    <property type="project" value="InterPro"/>
</dbReference>
<keyword evidence="4" id="KW-0804">Transcription</keyword>
<name>A0A182JBE2_ANOAO</name>
<dbReference type="InterPro" id="IPR001067">
    <property type="entry name" value="Nuc_translocat"/>
</dbReference>
<dbReference type="GO" id="GO:0005667">
    <property type="term" value="C:transcription regulator complex"/>
    <property type="evidence" value="ECO:0007669"/>
    <property type="project" value="InterPro"/>
</dbReference>
<evidence type="ECO:0000256" key="1">
    <source>
        <dbReference type="ARBA" id="ARBA00022737"/>
    </source>
</evidence>
<feature type="region of interest" description="Disordered" evidence="6">
    <location>
        <begin position="709"/>
        <end position="787"/>
    </location>
</feature>
<keyword evidence="3" id="KW-0238">DNA-binding</keyword>